<protein>
    <submittedName>
        <fullName evidence="1">Predicted protein</fullName>
    </submittedName>
</protein>
<sequence length="124" mass="14224">MKKSENLIEYEGTKVHCTFVPSYEGTKVPSTCTVTCTAVLVLYSQMYVVLPEVRKYYEGISVRKYVYRLIRVLPEVPSYQFYFRTLSYLLSYLLPSVSYCTDGHEVHVHVGRAVAGLHAHVHVL</sequence>
<keyword evidence="2" id="KW-1185">Reference proteome</keyword>
<dbReference type="AlphaFoldDB" id="C1MLI8"/>
<name>C1MLI8_MICPC</name>
<dbReference type="Proteomes" id="UP000001876">
    <property type="component" value="Unassembled WGS sequence"/>
</dbReference>
<reference evidence="1 2" key="1">
    <citation type="journal article" date="2009" name="Science">
        <title>Green evolution and dynamic adaptations revealed by genomes of the marine picoeukaryotes Micromonas.</title>
        <authorList>
            <person name="Worden A.Z."/>
            <person name="Lee J.H."/>
            <person name="Mock T."/>
            <person name="Rouze P."/>
            <person name="Simmons M.P."/>
            <person name="Aerts A.L."/>
            <person name="Allen A.E."/>
            <person name="Cuvelier M.L."/>
            <person name="Derelle E."/>
            <person name="Everett M.V."/>
            <person name="Foulon E."/>
            <person name="Grimwood J."/>
            <person name="Gundlach H."/>
            <person name="Henrissat B."/>
            <person name="Napoli C."/>
            <person name="McDonald S.M."/>
            <person name="Parker M.S."/>
            <person name="Rombauts S."/>
            <person name="Salamov A."/>
            <person name="Von Dassow P."/>
            <person name="Badger J.H."/>
            <person name="Coutinho P.M."/>
            <person name="Demir E."/>
            <person name="Dubchak I."/>
            <person name="Gentemann C."/>
            <person name="Eikrem W."/>
            <person name="Gready J.E."/>
            <person name="John U."/>
            <person name="Lanier W."/>
            <person name="Lindquist E.A."/>
            <person name="Lucas S."/>
            <person name="Mayer K.F."/>
            <person name="Moreau H."/>
            <person name="Not F."/>
            <person name="Otillar R."/>
            <person name="Panaud O."/>
            <person name="Pangilinan J."/>
            <person name="Paulsen I."/>
            <person name="Piegu B."/>
            <person name="Poliakov A."/>
            <person name="Robbens S."/>
            <person name="Schmutz J."/>
            <person name="Toulza E."/>
            <person name="Wyss T."/>
            <person name="Zelensky A."/>
            <person name="Zhou K."/>
            <person name="Armbrust E.V."/>
            <person name="Bhattacharya D."/>
            <person name="Goodenough U.W."/>
            <person name="Van de Peer Y."/>
            <person name="Grigoriev I.V."/>
        </authorList>
    </citation>
    <scope>NUCLEOTIDE SEQUENCE [LARGE SCALE GENOMIC DNA]</scope>
    <source>
        <strain evidence="1 2">CCMP1545</strain>
    </source>
</reference>
<accession>C1MLI8</accession>
<evidence type="ECO:0000313" key="2">
    <source>
        <dbReference type="Proteomes" id="UP000001876"/>
    </source>
</evidence>
<evidence type="ECO:0000313" key="1">
    <source>
        <dbReference type="EMBL" id="EEH59949.1"/>
    </source>
</evidence>
<proteinExistence type="predicted"/>
<organism evidence="2">
    <name type="scientific">Micromonas pusilla (strain CCMP1545)</name>
    <name type="common">Picoplanktonic green alga</name>
    <dbReference type="NCBI Taxonomy" id="564608"/>
    <lineage>
        <taxon>Eukaryota</taxon>
        <taxon>Viridiplantae</taxon>
        <taxon>Chlorophyta</taxon>
        <taxon>Mamiellophyceae</taxon>
        <taxon>Mamiellales</taxon>
        <taxon>Mamiellaceae</taxon>
        <taxon>Micromonas</taxon>
    </lineage>
</organism>
<dbReference type="GeneID" id="9682039"/>
<gene>
    <name evidence="1" type="ORF">MICPUCDRAFT_65064</name>
</gene>
<dbReference type="RefSeq" id="XP_003056573.1">
    <property type="nucleotide sequence ID" value="XM_003056527.1"/>
</dbReference>
<dbReference type="KEGG" id="mpp:MICPUCDRAFT_65064"/>
<dbReference type="EMBL" id="GG663736">
    <property type="protein sequence ID" value="EEH59949.1"/>
    <property type="molecule type" value="Genomic_DNA"/>
</dbReference>